<dbReference type="RefSeq" id="XP_067752963.1">
    <property type="nucleotide sequence ID" value="XM_067896806.1"/>
</dbReference>
<feature type="region of interest" description="Disordered" evidence="1">
    <location>
        <begin position="117"/>
        <end position="138"/>
    </location>
</feature>
<gene>
    <name evidence="2" type="ORF">JKF63_00756</name>
</gene>
<dbReference type="CDD" id="cd02440">
    <property type="entry name" value="AdoMet_MTases"/>
    <property type="match status" value="1"/>
</dbReference>
<dbReference type="Proteomes" id="UP000674318">
    <property type="component" value="Unassembled WGS sequence"/>
</dbReference>
<evidence type="ECO:0000313" key="3">
    <source>
        <dbReference type="Proteomes" id="UP000674318"/>
    </source>
</evidence>
<proteinExistence type="predicted"/>
<sequence length="508" mass="56225">MPLLSQKRKRDTSELKLHDSKRRRVSEALIITGVGREFDRTLPFWRCFIDLRLTTGRVPEVVRRETRVLCRIPCKVFKRFDVVWARTIVNIRPVHVPTWQERKRLVWPSRTKGGVPVKASPLGAPAPATQGHETPQTAPNADPAVHVYTIDTFHFVHEDAYKKGGDRDRSFHVQSVVFRDAPHILQCVGSSMVSFSLIVYTSLRLVHECDARKCTPHQLCRQVGELIAACNETGPASTTESSSKCVDNPSAAATTTQGADKDFKIKFPTQAREGKFVQGSNYNLNASGAAFSALVAWCPPPTVRILILGMGGNSMAYALRLVVGPDALIEVVEVEPAVVAACIQMGTLCDTDANTKVHLQDADKCLTSLPPSAYDFIYMDIFEPVTATMCNLHPWVLEAHRLLSPGGLLVMNEHHLPSAANLAPYTKVFGEGNVQAVNVRGWSESIVVCVAPGDAATDRHSLDVSKTHANIAFDIYEFLVPGWLPHFSWLVKATTYRHEGVRCRLWTS</sequence>
<dbReference type="EMBL" id="JAFJZO010000036">
    <property type="protein sequence ID" value="KAG5490635.1"/>
    <property type="molecule type" value="Genomic_DNA"/>
</dbReference>
<evidence type="ECO:0000313" key="2">
    <source>
        <dbReference type="EMBL" id="KAG5490635.1"/>
    </source>
</evidence>
<keyword evidence="3" id="KW-1185">Reference proteome</keyword>
<organism evidence="2 3">
    <name type="scientific">Porcisia hertigi</name>
    <dbReference type="NCBI Taxonomy" id="2761500"/>
    <lineage>
        <taxon>Eukaryota</taxon>
        <taxon>Discoba</taxon>
        <taxon>Euglenozoa</taxon>
        <taxon>Kinetoplastea</taxon>
        <taxon>Metakinetoplastina</taxon>
        <taxon>Trypanosomatida</taxon>
        <taxon>Trypanosomatidae</taxon>
        <taxon>Leishmaniinae</taxon>
        <taxon>Porcisia</taxon>
    </lineage>
</organism>
<dbReference type="SUPFAM" id="SSF53335">
    <property type="entry name" value="S-adenosyl-L-methionine-dependent methyltransferases"/>
    <property type="match status" value="1"/>
</dbReference>
<comment type="caution">
    <text evidence="2">The sequence shown here is derived from an EMBL/GenBank/DDBJ whole genome shotgun (WGS) entry which is preliminary data.</text>
</comment>
<dbReference type="AlphaFoldDB" id="A0A836HU41"/>
<evidence type="ECO:0000256" key="1">
    <source>
        <dbReference type="SAM" id="MobiDB-lite"/>
    </source>
</evidence>
<dbReference type="Gene3D" id="3.40.50.150">
    <property type="entry name" value="Vaccinia Virus protein VP39"/>
    <property type="match status" value="1"/>
</dbReference>
<dbReference type="OrthoDB" id="271127at2759"/>
<dbReference type="InterPro" id="IPR029063">
    <property type="entry name" value="SAM-dependent_MTases_sf"/>
</dbReference>
<name>A0A836HU41_9TRYP</name>
<accession>A0A836HU41</accession>
<reference evidence="2 3" key="1">
    <citation type="submission" date="2021-02" db="EMBL/GenBank/DDBJ databases">
        <title>Porcisia hertigi Genome sequencing and assembly.</title>
        <authorList>
            <person name="Almutairi H."/>
            <person name="Gatherer D."/>
        </authorList>
    </citation>
    <scope>NUCLEOTIDE SEQUENCE [LARGE SCALE GENOMIC DNA]</scope>
    <source>
        <strain evidence="2 3">C119</strain>
    </source>
</reference>
<dbReference type="GeneID" id="94286883"/>
<dbReference type="KEGG" id="phet:94286883"/>
<evidence type="ECO:0008006" key="4">
    <source>
        <dbReference type="Google" id="ProtNLM"/>
    </source>
</evidence>
<feature type="region of interest" description="Disordered" evidence="1">
    <location>
        <begin position="235"/>
        <end position="254"/>
    </location>
</feature>
<protein>
    <recommendedName>
        <fullName evidence="4">Spermidine synthase</fullName>
    </recommendedName>
</protein>